<dbReference type="InterPro" id="IPR058163">
    <property type="entry name" value="LysR-type_TF_proteobact-type"/>
</dbReference>
<dbReference type="PROSITE" id="PS50931">
    <property type="entry name" value="HTH_LYSR"/>
    <property type="match status" value="1"/>
</dbReference>
<dbReference type="PANTHER" id="PTHR30537">
    <property type="entry name" value="HTH-TYPE TRANSCRIPTIONAL REGULATOR"/>
    <property type="match status" value="1"/>
</dbReference>
<sequence>MDRLDNMRVFMRVAELGSFAAVARQADVARSVITRQVAALEAHLGVKLIARSTRSLRLTTAGADYLERCREILKLVEAAETDLAGERQEPRGLIRLSVPLSFGLRHLVPLLIDFNLTYPGLSVEIDFTDRQINLVEEGFDLVIRISTHLPPLDVVRRIGSSHLLVTAAPEYLRRHGEPSHPRELAERECLIYVPMHQDGWSFLVDGVMQSFPVRGRMRANNGDALLAATIRGLGISVQPSFIAAAAIEAGSVRTLLDDFPMPELGIYTLLPDNRYVPQRVRILIDYLAARIGEQPYWEAASPQRGAPAVPARRQSPR</sequence>
<dbReference type="PATRIC" id="fig|1454003.3.peg.738"/>
<name>A0A011QTS3_9PROT</name>
<comment type="caution">
    <text evidence="6">The sequence shown here is derived from an EMBL/GenBank/DDBJ whole genome shotgun (WGS) entry which is preliminary data.</text>
</comment>
<dbReference type="EMBL" id="JEMX01000012">
    <property type="protein sequence ID" value="EXI82274.1"/>
    <property type="molecule type" value="Genomic_DNA"/>
</dbReference>
<dbReference type="SUPFAM" id="SSF53850">
    <property type="entry name" value="Periplasmic binding protein-like II"/>
    <property type="match status" value="1"/>
</dbReference>
<dbReference type="SUPFAM" id="SSF46785">
    <property type="entry name" value="Winged helix' DNA-binding domain"/>
    <property type="match status" value="1"/>
</dbReference>
<dbReference type="GO" id="GO:0043565">
    <property type="term" value="F:sequence-specific DNA binding"/>
    <property type="evidence" value="ECO:0007669"/>
    <property type="project" value="TreeGrafter"/>
</dbReference>
<dbReference type="InterPro" id="IPR036390">
    <property type="entry name" value="WH_DNA-bd_sf"/>
</dbReference>
<feature type="domain" description="HTH lysR-type" evidence="5">
    <location>
        <begin position="1"/>
        <end position="59"/>
    </location>
</feature>
<dbReference type="STRING" id="1454003.AW10_00722"/>
<dbReference type="Gene3D" id="1.10.10.10">
    <property type="entry name" value="Winged helix-like DNA-binding domain superfamily/Winged helix DNA-binding domain"/>
    <property type="match status" value="1"/>
</dbReference>
<keyword evidence="4" id="KW-0804">Transcription</keyword>
<evidence type="ECO:0000256" key="4">
    <source>
        <dbReference type="ARBA" id="ARBA00023163"/>
    </source>
</evidence>
<evidence type="ECO:0000313" key="7">
    <source>
        <dbReference type="Proteomes" id="UP000021816"/>
    </source>
</evidence>
<dbReference type="Gene3D" id="3.40.190.290">
    <property type="match status" value="1"/>
</dbReference>
<keyword evidence="2" id="KW-0805">Transcription regulation</keyword>
<dbReference type="GO" id="GO:0003700">
    <property type="term" value="F:DNA-binding transcription factor activity"/>
    <property type="evidence" value="ECO:0007669"/>
    <property type="project" value="InterPro"/>
</dbReference>
<dbReference type="PANTHER" id="PTHR30537:SF5">
    <property type="entry name" value="HTH-TYPE TRANSCRIPTIONAL ACTIVATOR TTDR-RELATED"/>
    <property type="match status" value="1"/>
</dbReference>
<evidence type="ECO:0000313" key="6">
    <source>
        <dbReference type="EMBL" id="EXI82274.1"/>
    </source>
</evidence>
<dbReference type="FunFam" id="1.10.10.10:FF:000001">
    <property type="entry name" value="LysR family transcriptional regulator"/>
    <property type="match status" value="1"/>
</dbReference>
<dbReference type="InterPro" id="IPR005119">
    <property type="entry name" value="LysR_subst-bd"/>
</dbReference>
<dbReference type="Pfam" id="PF00126">
    <property type="entry name" value="HTH_1"/>
    <property type="match status" value="1"/>
</dbReference>
<dbReference type="CDD" id="cd08422">
    <property type="entry name" value="PBP2_CrgA_like"/>
    <property type="match status" value="1"/>
</dbReference>
<organism evidence="6 7">
    <name type="scientific">Candidatus Accumulibacter appositus</name>
    <dbReference type="NCBI Taxonomy" id="1454003"/>
    <lineage>
        <taxon>Bacteria</taxon>
        <taxon>Pseudomonadati</taxon>
        <taxon>Pseudomonadota</taxon>
        <taxon>Betaproteobacteria</taxon>
        <taxon>Candidatus Accumulibacter</taxon>
    </lineage>
</organism>
<protein>
    <submittedName>
        <fullName evidence="6">D-malate degradation protein R</fullName>
    </submittedName>
</protein>
<dbReference type="InterPro" id="IPR036388">
    <property type="entry name" value="WH-like_DNA-bd_sf"/>
</dbReference>
<dbReference type="Pfam" id="PF03466">
    <property type="entry name" value="LysR_substrate"/>
    <property type="match status" value="1"/>
</dbReference>
<accession>A0A011QTS3</accession>
<reference evidence="6 7" key="1">
    <citation type="submission" date="2014-02" db="EMBL/GenBank/DDBJ databases">
        <title>Expanding our view of genomic diversity in Candidatus Accumulibacter clades.</title>
        <authorList>
            <person name="Skennerton C.T."/>
            <person name="Barr J.J."/>
            <person name="Slater F.R."/>
            <person name="Bond P.L."/>
            <person name="Tyson G.W."/>
        </authorList>
    </citation>
    <scope>NUCLEOTIDE SEQUENCE [LARGE SCALE GENOMIC DNA]</scope>
    <source>
        <strain evidence="7">BA-92</strain>
    </source>
</reference>
<gene>
    <name evidence="6" type="primary">dmlR_1</name>
    <name evidence="6" type="ORF">AW10_00722</name>
</gene>
<proteinExistence type="inferred from homology"/>
<dbReference type="Proteomes" id="UP000021816">
    <property type="component" value="Unassembled WGS sequence"/>
</dbReference>
<dbReference type="GO" id="GO:0006351">
    <property type="term" value="P:DNA-templated transcription"/>
    <property type="evidence" value="ECO:0007669"/>
    <property type="project" value="TreeGrafter"/>
</dbReference>
<evidence type="ECO:0000256" key="3">
    <source>
        <dbReference type="ARBA" id="ARBA00023125"/>
    </source>
</evidence>
<evidence type="ECO:0000259" key="5">
    <source>
        <dbReference type="PROSITE" id="PS50931"/>
    </source>
</evidence>
<comment type="similarity">
    <text evidence="1">Belongs to the LysR transcriptional regulatory family.</text>
</comment>
<keyword evidence="3" id="KW-0238">DNA-binding</keyword>
<evidence type="ECO:0000256" key="1">
    <source>
        <dbReference type="ARBA" id="ARBA00009437"/>
    </source>
</evidence>
<evidence type="ECO:0000256" key="2">
    <source>
        <dbReference type="ARBA" id="ARBA00023015"/>
    </source>
</evidence>
<dbReference type="InterPro" id="IPR000847">
    <property type="entry name" value="LysR_HTH_N"/>
</dbReference>
<dbReference type="AlphaFoldDB" id="A0A011QTS3"/>